<proteinExistence type="inferred from homology"/>
<evidence type="ECO:0000256" key="2">
    <source>
        <dbReference type="ARBA" id="ARBA00004777"/>
    </source>
</evidence>
<keyword evidence="4 8" id="KW-0285">Flavoprotein</keyword>
<evidence type="ECO:0000256" key="7">
    <source>
        <dbReference type="ARBA" id="ARBA00048628"/>
    </source>
</evidence>
<dbReference type="Gene3D" id="3.20.20.220">
    <property type="match status" value="1"/>
</dbReference>
<keyword evidence="10" id="KW-1185">Reference proteome</keyword>
<dbReference type="EMBL" id="JBIQWL010000017">
    <property type="protein sequence ID" value="MFH8253154.1"/>
    <property type="molecule type" value="Genomic_DNA"/>
</dbReference>
<dbReference type="PANTHER" id="PTHR45754">
    <property type="entry name" value="METHYLENETETRAHYDROFOLATE REDUCTASE"/>
    <property type="match status" value="1"/>
</dbReference>
<dbReference type="GO" id="GO:0004489">
    <property type="term" value="F:methylenetetrahydrofolate reductase [NAD(P)H] activity"/>
    <property type="evidence" value="ECO:0007669"/>
    <property type="project" value="UniProtKB-EC"/>
</dbReference>
<evidence type="ECO:0000313" key="9">
    <source>
        <dbReference type="EMBL" id="MFH8253154.1"/>
    </source>
</evidence>
<comment type="caution">
    <text evidence="9">The sequence shown here is derived from an EMBL/GenBank/DDBJ whole genome shotgun (WGS) entry which is preliminary data.</text>
</comment>
<dbReference type="PANTHER" id="PTHR45754:SF3">
    <property type="entry name" value="METHYLENETETRAHYDROFOLATE REDUCTASE (NADPH)"/>
    <property type="match status" value="1"/>
</dbReference>
<evidence type="ECO:0000256" key="8">
    <source>
        <dbReference type="RuleBase" id="RU003862"/>
    </source>
</evidence>
<evidence type="ECO:0000256" key="6">
    <source>
        <dbReference type="ARBA" id="ARBA00023002"/>
    </source>
</evidence>
<comment type="cofactor">
    <cofactor evidence="1 8">
        <name>FAD</name>
        <dbReference type="ChEBI" id="CHEBI:57692"/>
    </cofactor>
</comment>
<evidence type="ECO:0000256" key="3">
    <source>
        <dbReference type="ARBA" id="ARBA00006743"/>
    </source>
</evidence>
<dbReference type="Pfam" id="PF02219">
    <property type="entry name" value="MTHFR"/>
    <property type="match status" value="1"/>
</dbReference>
<evidence type="ECO:0000256" key="4">
    <source>
        <dbReference type="ARBA" id="ARBA00022630"/>
    </source>
</evidence>
<gene>
    <name evidence="9" type="ORF">ACH3VR_22495</name>
</gene>
<keyword evidence="6 8" id="KW-0560">Oxidoreductase</keyword>
<dbReference type="InterPro" id="IPR003171">
    <property type="entry name" value="Mehydrof_redctse-like"/>
</dbReference>
<evidence type="ECO:0000256" key="5">
    <source>
        <dbReference type="ARBA" id="ARBA00022827"/>
    </source>
</evidence>
<dbReference type="InterPro" id="IPR029041">
    <property type="entry name" value="FAD-linked_oxidoreductase-like"/>
</dbReference>
<dbReference type="RefSeq" id="WP_397558580.1">
    <property type="nucleotide sequence ID" value="NZ_JBIQWL010000017.1"/>
</dbReference>
<comment type="pathway">
    <text evidence="2 8">One-carbon metabolism; tetrahydrofolate interconversion.</text>
</comment>
<protein>
    <recommendedName>
        <fullName evidence="8">Methylenetetrahydrofolate reductase</fullName>
    </recommendedName>
</protein>
<organism evidence="9 10">
    <name type="scientific">Microbacterium alkaliflavum</name>
    <dbReference type="NCBI Taxonomy" id="3248839"/>
    <lineage>
        <taxon>Bacteria</taxon>
        <taxon>Bacillati</taxon>
        <taxon>Actinomycetota</taxon>
        <taxon>Actinomycetes</taxon>
        <taxon>Micrococcales</taxon>
        <taxon>Microbacteriaceae</taxon>
        <taxon>Microbacterium</taxon>
    </lineage>
</organism>
<sequence>MSSSTQQAALELVSDFSLEITGKDLPGLEEARDLIRHSTRVNITFLGSEDLAVRVDAARAVKAMGFVPVPHIAARRIGSDAELREFLDALRDVGAVERVFVIAGDPSKAEGPYPDALSIIRTGLLEEYGVTEVGIAGYPEGHPDIAKDVLWQHLDDKLIELDRRGLDSVILTQFGFDTAPVVDWVTAVRSRGHQTPIRIGVPGPAGVKRLLGFARRFGVGANAMIVKKYGFSLTNLMGTAGPDRFVDELAKDLAAADAAAGVGIHMYTFGGMRPTADWVRKFVASRSAA</sequence>
<comment type="catalytic activity">
    <reaction evidence="7">
        <text>(6S)-5-methyl-5,6,7,8-tetrahydrofolate + NAD(+) = (6R)-5,10-methylene-5,6,7,8-tetrahydrofolate + NADH + H(+)</text>
        <dbReference type="Rhea" id="RHEA:19821"/>
        <dbReference type="ChEBI" id="CHEBI:15378"/>
        <dbReference type="ChEBI" id="CHEBI:15636"/>
        <dbReference type="ChEBI" id="CHEBI:18608"/>
        <dbReference type="ChEBI" id="CHEBI:57540"/>
        <dbReference type="ChEBI" id="CHEBI:57945"/>
        <dbReference type="EC" id="1.5.1.54"/>
    </reaction>
    <physiologicalReaction direction="right-to-left" evidence="7">
        <dbReference type="Rhea" id="RHEA:19823"/>
    </physiologicalReaction>
</comment>
<name>A0ABW7QIL4_9MICO</name>
<dbReference type="SUPFAM" id="SSF51730">
    <property type="entry name" value="FAD-linked oxidoreductase"/>
    <property type="match status" value="1"/>
</dbReference>
<evidence type="ECO:0000313" key="10">
    <source>
        <dbReference type="Proteomes" id="UP001610861"/>
    </source>
</evidence>
<accession>A0ABW7QIL4</accession>
<dbReference type="Proteomes" id="UP001610861">
    <property type="component" value="Unassembled WGS sequence"/>
</dbReference>
<keyword evidence="5 8" id="KW-0274">FAD</keyword>
<evidence type="ECO:0000256" key="1">
    <source>
        <dbReference type="ARBA" id="ARBA00001974"/>
    </source>
</evidence>
<comment type="similarity">
    <text evidence="3 8">Belongs to the methylenetetrahydrofolate reductase family.</text>
</comment>
<reference evidence="9 10" key="1">
    <citation type="submission" date="2024-09" db="EMBL/GenBank/DDBJ databases">
        <authorList>
            <person name="Pan X."/>
        </authorList>
    </citation>
    <scope>NUCLEOTIDE SEQUENCE [LARGE SCALE GENOMIC DNA]</scope>
    <source>
        <strain evidence="9 10">B2969</strain>
    </source>
</reference>